<dbReference type="PANTHER" id="PTHR21525:SF9">
    <property type="entry name" value="CHANNEL_COLICIN DOMAIN-CONTAINING PROTEIN"/>
    <property type="match status" value="1"/>
</dbReference>
<keyword evidence="1" id="KW-0812">Transmembrane</keyword>
<dbReference type="Proteomes" id="UP001495910">
    <property type="component" value="Unassembled WGS sequence"/>
</dbReference>
<protein>
    <submittedName>
        <fullName evidence="2">Uncharacterized protein</fullName>
    </submittedName>
</protein>
<dbReference type="EMBL" id="JBANDC010000004">
    <property type="protein sequence ID" value="MEM4987227.1"/>
    <property type="molecule type" value="Genomic_DNA"/>
</dbReference>
<evidence type="ECO:0000313" key="2">
    <source>
        <dbReference type="EMBL" id="MEM4987227.1"/>
    </source>
</evidence>
<keyword evidence="3" id="KW-1185">Reference proteome</keyword>
<name>A0ABU9PTB1_9BURK</name>
<proteinExistence type="predicted"/>
<dbReference type="RefSeq" id="WP_342828846.1">
    <property type="nucleotide sequence ID" value="NZ_JBANDC010000004.1"/>
</dbReference>
<keyword evidence="1" id="KW-0472">Membrane</keyword>
<evidence type="ECO:0000313" key="3">
    <source>
        <dbReference type="Proteomes" id="UP001495910"/>
    </source>
</evidence>
<accession>A0ABU9PTB1</accession>
<gene>
    <name evidence="2" type="ORF">V8G57_07470</name>
</gene>
<dbReference type="PANTHER" id="PTHR21525">
    <property type="entry name" value="MOTILE SPERM PROTEIN"/>
    <property type="match status" value="1"/>
</dbReference>
<reference evidence="2 3" key="1">
    <citation type="submission" date="2024-02" db="EMBL/GenBank/DDBJ databases">
        <title>Draft genome sequence of Collimonas sp. strain H4R21, an effective mineral-weathering bacterial strain isolated from the beech rhizosphere.</title>
        <authorList>
            <person name="Morin E."/>
            <person name="Uroz S."/>
            <person name="Leveau J.H.J."/>
            <person name="Kumar R."/>
            <person name="Rey M.W."/>
            <person name="Pham J."/>
        </authorList>
    </citation>
    <scope>NUCLEOTIDE SEQUENCE [LARGE SCALE GENOMIC DNA]</scope>
    <source>
        <strain evidence="2 3">H4R21</strain>
    </source>
</reference>
<keyword evidence="1" id="KW-1133">Transmembrane helix</keyword>
<feature type="transmembrane region" description="Helical" evidence="1">
    <location>
        <begin position="218"/>
        <end position="240"/>
    </location>
</feature>
<evidence type="ECO:0000256" key="1">
    <source>
        <dbReference type="SAM" id="Phobius"/>
    </source>
</evidence>
<comment type="caution">
    <text evidence="2">The sequence shown here is derived from an EMBL/GenBank/DDBJ whole genome shotgun (WGS) entry which is preliminary data.</text>
</comment>
<sequence length="503" mass="53239">MDRNKTNKLRKKATKDSGIEGNSYTYAVGGRVSDYLESTQLNKFGTKGGTGFAAEDANALNDKLSGVKVEQVGTNNAKNGADRISNGVPIQTKYFDTATKTVNEAFEKSNGMYRYPGMPLEVPRDQYENAVKLMREKIAQGKVPGVTNPDEATNLVKEGSVTYQQAKNIARAGNIDSLKYDAKNNAVTSAYAFAIGFAISFARAKWEGKTTEEALRESVGMGFLSAGTSFIVGVAASQLLRTQMARKGTVLAREGVKAVAETEWGRFAVDKIASASAGKALSGAAATNHVAKLLRSNVITGVVTTVVITGPDFYRAAISKNTSWAQVGKNLLVNGVGVAAGTAGWMAGAAGGAAIGTMIFPGVGTAIGTVVGGLAGSFGLGAGGSYVAKKALDYAIEDDAEEMKKIIENVLPDLGDEYLMSQAEFEELLEQVGKECTEDFFRKMYSQNSREVFARVSFESKCEAIIKLREPVVLPVAAKVQEVLDDIIAAIGVEDSNDTAQAA</sequence>
<feature type="transmembrane region" description="Helical" evidence="1">
    <location>
        <begin position="186"/>
        <end position="206"/>
    </location>
</feature>
<organism evidence="2 3">
    <name type="scientific">Collimonas rhizosphaerae</name>
    <dbReference type="NCBI Taxonomy" id="3126357"/>
    <lineage>
        <taxon>Bacteria</taxon>
        <taxon>Pseudomonadati</taxon>
        <taxon>Pseudomonadota</taxon>
        <taxon>Betaproteobacteria</taxon>
        <taxon>Burkholderiales</taxon>
        <taxon>Oxalobacteraceae</taxon>
        <taxon>Collimonas</taxon>
    </lineage>
</organism>